<dbReference type="GO" id="GO:0005391">
    <property type="term" value="F:P-type sodium:potassium-exchanging transporter activity"/>
    <property type="evidence" value="ECO:0007669"/>
    <property type="project" value="TreeGrafter"/>
</dbReference>
<evidence type="ECO:0000256" key="1">
    <source>
        <dbReference type="ARBA" id="ARBA00004651"/>
    </source>
</evidence>
<keyword evidence="9 10" id="KW-0472">Membrane</keyword>
<dbReference type="SUPFAM" id="SSF81665">
    <property type="entry name" value="Calcium ATPase, transmembrane domain M"/>
    <property type="match status" value="1"/>
</dbReference>
<evidence type="ECO:0000313" key="12">
    <source>
        <dbReference type="EMBL" id="OGE99789.1"/>
    </source>
</evidence>
<dbReference type="NCBIfam" id="TIGR01494">
    <property type="entry name" value="ATPase_P-type"/>
    <property type="match status" value="2"/>
</dbReference>
<organism evidence="12 13">
    <name type="scientific">Candidatus Doudnabacteria bacterium RIFCSPLOWO2_02_FULL_48_13</name>
    <dbReference type="NCBI Taxonomy" id="1817845"/>
    <lineage>
        <taxon>Bacteria</taxon>
        <taxon>Candidatus Doudnaibacteriota</taxon>
    </lineage>
</organism>
<dbReference type="InterPro" id="IPR036412">
    <property type="entry name" value="HAD-like_sf"/>
</dbReference>
<dbReference type="InterPro" id="IPR001757">
    <property type="entry name" value="P_typ_ATPase"/>
</dbReference>
<feature type="transmembrane region" description="Helical" evidence="10">
    <location>
        <begin position="284"/>
        <end position="306"/>
    </location>
</feature>
<evidence type="ECO:0000256" key="9">
    <source>
        <dbReference type="ARBA" id="ARBA00023136"/>
    </source>
</evidence>
<dbReference type="GO" id="GO:0030007">
    <property type="term" value="P:intracellular potassium ion homeostasis"/>
    <property type="evidence" value="ECO:0007669"/>
    <property type="project" value="TreeGrafter"/>
</dbReference>
<keyword evidence="7" id="KW-1278">Translocase</keyword>
<dbReference type="InterPro" id="IPR004014">
    <property type="entry name" value="ATPase_P-typ_cation-transptr_N"/>
</dbReference>
<feature type="domain" description="Cation-transporting P-type ATPase N-terminal" evidence="11">
    <location>
        <begin position="13"/>
        <end position="87"/>
    </location>
</feature>
<dbReference type="GO" id="GO:0036376">
    <property type="term" value="P:sodium ion export across plasma membrane"/>
    <property type="evidence" value="ECO:0007669"/>
    <property type="project" value="TreeGrafter"/>
</dbReference>
<accession>A0A1F5QC82</accession>
<evidence type="ECO:0000256" key="10">
    <source>
        <dbReference type="SAM" id="Phobius"/>
    </source>
</evidence>
<keyword evidence="3" id="KW-1003">Cell membrane</keyword>
<dbReference type="PANTHER" id="PTHR43294:SF21">
    <property type="entry name" value="CATION TRANSPORTING ATPASE"/>
    <property type="match status" value="1"/>
</dbReference>
<dbReference type="InterPro" id="IPR059000">
    <property type="entry name" value="ATPase_P-type_domA"/>
</dbReference>
<feature type="transmembrane region" description="Helical" evidence="10">
    <location>
        <begin position="805"/>
        <end position="825"/>
    </location>
</feature>
<feature type="transmembrane region" description="Helical" evidence="10">
    <location>
        <begin position="67"/>
        <end position="85"/>
    </location>
</feature>
<dbReference type="AlphaFoldDB" id="A0A1F5QC82"/>
<dbReference type="EMBL" id="MFFF01000015">
    <property type="protein sequence ID" value="OGE99789.1"/>
    <property type="molecule type" value="Genomic_DNA"/>
</dbReference>
<dbReference type="InterPro" id="IPR018303">
    <property type="entry name" value="ATPase_P-typ_P_site"/>
</dbReference>
<keyword evidence="4 10" id="KW-0812">Transmembrane</keyword>
<dbReference type="InterPro" id="IPR008250">
    <property type="entry name" value="ATPase_P-typ_transduc_dom_A_sf"/>
</dbReference>
<name>A0A1F5QC82_9BACT</name>
<dbReference type="SFLD" id="SFLDS00003">
    <property type="entry name" value="Haloacid_Dehalogenase"/>
    <property type="match status" value="1"/>
</dbReference>
<dbReference type="Proteomes" id="UP000177235">
    <property type="component" value="Unassembled WGS sequence"/>
</dbReference>
<dbReference type="Gene3D" id="1.20.1110.10">
    <property type="entry name" value="Calcium-transporting ATPase, transmembrane domain"/>
    <property type="match status" value="2"/>
</dbReference>
<evidence type="ECO:0000256" key="4">
    <source>
        <dbReference type="ARBA" id="ARBA00022692"/>
    </source>
</evidence>
<keyword evidence="8 10" id="KW-1133">Transmembrane helix</keyword>
<feature type="transmembrane region" description="Helical" evidence="10">
    <location>
        <begin position="740"/>
        <end position="761"/>
    </location>
</feature>
<dbReference type="Gene3D" id="3.40.50.1000">
    <property type="entry name" value="HAD superfamily/HAD-like"/>
    <property type="match status" value="1"/>
</dbReference>
<dbReference type="Gene3D" id="2.70.150.10">
    <property type="entry name" value="Calcium-transporting ATPase, cytoplasmic transduction domain A"/>
    <property type="match status" value="1"/>
</dbReference>
<dbReference type="GO" id="GO:0005886">
    <property type="term" value="C:plasma membrane"/>
    <property type="evidence" value="ECO:0007669"/>
    <property type="project" value="UniProtKB-SubCell"/>
</dbReference>
<evidence type="ECO:0000256" key="6">
    <source>
        <dbReference type="ARBA" id="ARBA00022840"/>
    </source>
</evidence>
<dbReference type="SUPFAM" id="SSF81653">
    <property type="entry name" value="Calcium ATPase, transduction domain A"/>
    <property type="match status" value="1"/>
</dbReference>
<protein>
    <recommendedName>
        <fullName evidence="11">Cation-transporting P-type ATPase N-terminal domain-containing protein</fullName>
    </recommendedName>
</protein>
<dbReference type="Gene3D" id="3.40.1110.10">
    <property type="entry name" value="Calcium-transporting ATPase, cytoplasmic domain N"/>
    <property type="match status" value="1"/>
</dbReference>
<dbReference type="InterPro" id="IPR023298">
    <property type="entry name" value="ATPase_P-typ_TM_dom_sf"/>
</dbReference>
<dbReference type="Pfam" id="PF00689">
    <property type="entry name" value="Cation_ATPase_C"/>
    <property type="match status" value="1"/>
</dbReference>
<evidence type="ECO:0000256" key="5">
    <source>
        <dbReference type="ARBA" id="ARBA00022741"/>
    </source>
</evidence>
<evidence type="ECO:0000256" key="7">
    <source>
        <dbReference type="ARBA" id="ARBA00022967"/>
    </source>
</evidence>
<feature type="transmembrane region" description="Helical" evidence="10">
    <location>
        <begin position="773"/>
        <end position="793"/>
    </location>
</feature>
<evidence type="ECO:0000256" key="3">
    <source>
        <dbReference type="ARBA" id="ARBA00022475"/>
    </source>
</evidence>
<keyword evidence="6" id="KW-0067">ATP-binding</keyword>
<dbReference type="PRINTS" id="PR00120">
    <property type="entry name" value="HATPASE"/>
</dbReference>
<dbReference type="InterPro" id="IPR023299">
    <property type="entry name" value="ATPase_P-typ_cyto_dom_N"/>
</dbReference>
<dbReference type="PROSITE" id="PS00154">
    <property type="entry name" value="ATPASE_E1_E2"/>
    <property type="match status" value="1"/>
</dbReference>
<keyword evidence="5" id="KW-0547">Nucleotide-binding</keyword>
<feature type="transmembrane region" description="Helical" evidence="10">
    <location>
        <begin position="837"/>
        <end position="857"/>
    </location>
</feature>
<dbReference type="GO" id="GO:1902600">
    <property type="term" value="P:proton transmembrane transport"/>
    <property type="evidence" value="ECO:0007669"/>
    <property type="project" value="TreeGrafter"/>
</dbReference>
<dbReference type="InterPro" id="IPR006068">
    <property type="entry name" value="ATPase_P-typ_cation-transptr_C"/>
</dbReference>
<dbReference type="InterPro" id="IPR050510">
    <property type="entry name" value="Cation_transp_ATPase_P-type"/>
</dbReference>
<comment type="caution">
    <text evidence="12">The sequence shown here is derived from an EMBL/GenBank/DDBJ whole genome shotgun (WGS) entry which is preliminary data.</text>
</comment>
<evidence type="ECO:0000256" key="8">
    <source>
        <dbReference type="ARBA" id="ARBA00022989"/>
    </source>
</evidence>
<dbReference type="Pfam" id="PF00690">
    <property type="entry name" value="Cation_ATPase_N"/>
    <property type="match status" value="1"/>
</dbReference>
<evidence type="ECO:0000313" key="13">
    <source>
        <dbReference type="Proteomes" id="UP000177235"/>
    </source>
</evidence>
<dbReference type="Pfam" id="PF00122">
    <property type="entry name" value="E1-E2_ATPase"/>
    <property type="match status" value="1"/>
</dbReference>
<dbReference type="GO" id="GO:0016887">
    <property type="term" value="F:ATP hydrolysis activity"/>
    <property type="evidence" value="ECO:0007669"/>
    <property type="project" value="InterPro"/>
</dbReference>
<dbReference type="SFLD" id="SFLDF00027">
    <property type="entry name" value="p-type_atpase"/>
    <property type="match status" value="1"/>
</dbReference>
<gene>
    <name evidence="12" type="ORF">A3J05_00770</name>
</gene>
<feature type="transmembrane region" description="Helical" evidence="10">
    <location>
        <begin position="251"/>
        <end position="272"/>
    </location>
</feature>
<dbReference type="GO" id="GO:0006883">
    <property type="term" value="P:intracellular sodium ion homeostasis"/>
    <property type="evidence" value="ECO:0007669"/>
    <property type="project" value="TreeGrafter"/>
</dbReference>
<dbReference type="SFLD" id="SFLDG00002">
    <property type="entry name" value="C1.7:_P-type_atpase_like"/>
    <property type="match status" value="1"/>
</dbReference>
<dbReference type="PANTHER" id="PTHR43294">
    <property type="entry name" value="SODIUM/POTASSIUM-TRANSPORTING ATPASE SUBUNIT ALPHA"/>
    <property type="match status" value="1"/>
</dbReference>
<reference evidence="12 13" key="1">
    <citation type="journal article" date="2016" name="Nat. Commun.">
        <title>Thousands of microbial genomes shed light on interconnected biogeochemical processes in an aquifer system.</title>
        <authorList>
            <person name="Anantharaman K."/>
            <person name="Brown C.T."/>
            <person name="Hug L.A."/>
            <person name="Sharon I."/>
            <person name="Castelle C.J."/>
            <person name="Probst A.J."/>
            <person name="Thomas B.C."/>
            <person name="Singh A."/>
            <person name="Wilkins M.J."/>
            <person name="Karaoz U."/>
            <person name="Brodie E.L."/>
            <person name="Williams K.H."/>
            <person name="Hubbard S.S."/>
            <person name="Banfield J.F."/>
        </authorList>
    </citation>
    <scope>NUCLEOTIDE SEQUENCE [LARGE SCALE GENOMIC DNA]</scope>
</reference>
<proteinExistence type="inferred from homology"/>
<dbReference type="GO" id="GO:0005524">
    <property type="term" value="F:ATP binding"/>
    <property type="evidence" value="ECO:0007669"/>
    <property type="project" value="UniProtKB-KW"/>
</dbReference>
<dbReference type="SMART" id="SM00831">
    <property type="entry name" value="Cation_ATPase_N"/>
    <property type="match status" value="1"/>
</dbReference>
<evidence type="ECO:0000259" key="11">
    <source>
        <dbReference type="SMART" id="SM00831"/>
    </source>
</evidence>
<comment type="similarity">
    <text evidence="2">Belongs to the cation transport ATPase (P-type) (TC 3.A.3) family. Type IIA subfamily.</text>
</comment>
<dbReference type="Pfam" id="PF13246">
    <property type="entry name" value="Cation_ATPase"/>
    <property type="match status" value="1"/>
</dbReference>
<sequence length="875" mass="95739">MTDIKTNTETKPVWHALELPEVLKRFSVKPEVGLAVTEVEKRREKHGLNELPQGKQTTALEMFLRQFASPLVYILLVAAGLTWWIEEYSDMAVILVVVFVNAIIGLYQEYRANEIFEKLKAVVKVQALVIRGGKLAEIDSAELVPGDIVMLKGGNKVPADARLLEASNLEANEAILTGESKATNKTPGTAEPKSLVGDRKNMVFMGTVIERGEGKAVVVATGGETEIGQISALTQNTKDELSPLQQRMTRLGTFLTELFVVVSLAIFVVGIAEGQRLVDMAKTTIAVAVAAIPEGLPAAISIILAVSSQNILKRKGLVRKLVAAETLGSTSVISTDKTGTLTLGIMKVEEVVSDDPQSALSALALANEAVIEEKDGKFLVRGEGTDKAKLEKFLDGGGDFQKTLQEFPRVAILPFEESRKYIASFHKHGDSLKIFVSGAPETVIKRCTLDKGKQQEIAKKYENYANRGYRLIAVAQKTAPMLSKTNWSIEDMTALVHDLEYLGLAAIRDPIRTDVKQALKMTRDAGIRVLMVTGDHILTAKAIGLELGFGTGQSAVMNGEEMDKMSDAELSKRLANLEIIARVTPTHKMRIIDLWQKKGAVVAMTGDGVNDAPALKSADIGVAVGSGTDVSKEASDLVLLDDSFSTITASIQEGRTGFSNIRKATVAVMSNAFTEIILITSSLVLKTPFLPISAIQILWVNLAEDSLPVLAMAFEPSEKEVMQGKPTSPKEPILDKESKSIIFIVSLASDLILVGIFYYLYKFAGWNQTAIQSFVFVAAATPTLLNVFAFKSFKKPLFRINIFNNKFLIVSALIGFALMFVAIYVPFFNRLLKTEPLALWPALFAFVAFPVFKLILVELTKWWYHMRDTDQYAKT</sequence>
<dbReference type="InterPro" id="IPR023214">
    <property type="entry name" value="HAD_sf"/>
</dbReference>
<evidence type="ECO:0000256" key="2">
    <source>
        <dbReference type="ARBA" id="ARBA00005675"/>
    </source>
</evidence>
<dbReference type="InterPro" id="IPR044492">
    <property type="entry name" value="P_typ_ATPase_HD_dom"/>
</dbReference>
<dbReference type="PRINTS" id="PR00119">
    <property type="entry name" value="CATATPASE"/>
</dbReference>
<dbReference type="GO" id="GO:1990573">
    <property type="term" value="P:potassium ion import across plasma membrane"/>
    <property type="evidence" value="ECO:0007669"/>
    <property type="project" value="TreeGrafter"/>
</dbReference>
<dbReference type="SUPFAM" id="SSF56784">
    <property type="entry name" value="HAD-like"/>
    <property type="match status" value="1"/>
</dbReference>
<feature type="transmembrane region" description="Helical" evidence="10">
    <location>
        <begin position="91"/>
        <end position="110"/>
    </location>
</feature>
<comment type="subcellular location">
    <subcellularLocation>
        <location evidence="1">Cell membrane</location>
        <topology evidence="1">Multi-pass membrane protein</topology>
    </subcellularLocation>
</comment>